<protein>
    <submittedName>
        <fullName evidence="4">NADAR family protein</fullName>
    </submittedName>
</protein>
<dbReference type="NCBIfam" id="TIGR02464">
    <property type="entry name" value="ribofla_fusion"/>
    <property type="match status" value="1"/>
</dbReference>
<dbReference type="SUPFAM" id="SSF143990">
    <property type="entry name" value="YbiA-like"/>
    <property type="match status" value="1"/>
</dbReference>
<evidence type="ECO:0000256" key="2">
    <source>
        <dbReference type="ARBA" id="ARBA00000751"/>
    </source>
</evidence>
<keyword evidence="5" id="KW-1185">Reference proteome</keyword>
<dbReference type="Proteomes" id="UP001430919">
    <property type="component" value="Unassembled WGS sequence"/>
</dbReference>
<dbReference type="InterPro" id="IPR037238">
    <property type="entry name" value="YbiA-like_sf"/>
</dbReference>
<dbReference type="Gene3D" id="1.10.357.40">
    <property type="entry name" value="YbiA-like"/>
    <property type="match status" value="1"/>
</dbReference>
<evidence type="ECO:0000256" key="1">
    <source>
        <dbReference type="ARBA" id="ARBA00000022"/>
    </source>
</evidence>
<gene>
    <name evidence="4" type="ORF">LNQ49_00210</name>
</gene>
<proteinExistence type="predicted"/>
<dbReference type="Pfam" id="PF08719">
    <property type="entry name" value="NADAR"/>
    <property type="match status" value="1"/>
</dbReference>
<dbReference type="RefSeq" id="WP_229986784.1">
    <property type="nucleotide sequence ID" value="NZ_JAJJMO010000001.1"/>
</dbReference>
<dbReference type="EMBL" id="JAJJMO010000001">
    <property type="protein sequence ID" value="MCC9070026.1"/>
    <property type="molecule type" value="Genomic_DNA"/>
</dbReference>
<sequence length="268" mass="32304">MQIDYLNEYLEYNDSDIELEFYLRINAEWNEESYNKLFNILMSFFELCKKESEIPKDLDYFFTNTIDRIIGILSNPIFTQNNLIELNNTDYKKLILGKIDTLKKLKSIYEKRLFLKYYFFYGYNNPLSQWYNSTFIIDNLNFNSTEQWMMYSKAKLFNDHEKMNEIIKEPNQSRQRKLGRQVNGFKENIWIEKREEIVRIGNLEKFIQNKELFFFLKNTNKMILAEASPVDLIWGIGFSINDLERFDSSKCRGLNLLGNILMEVREKL</sequence>
<evidence type="ECO:0000313" key="4">
    <source>
        <dbReference type="EMBL" id="MCC9070026.1"/>
    </source>
</evidence>
<feature type="domain" description="NADAR" evidence="3">
    <location>
        <begin position="120"/>
        <end position="268"/>
    </location>
</feature>
<evidence type="ECO:0000259" key="3">
    <source>
        <dbReference type="Pfam" id="PF08719"/>
    </source>
</evidence>
<reference evidence="4" key="1">
    <citation type="submission" date="2021-11" db="EMBL/GenBank/DDBJ databases">
        <title>Description of novel Flavobacterium species.</title>
        <authorList>
            <person name="Saticioglu I.B."/>
            <person name="Ay H."/>
            <person name="Altun S."/>
            <person name="Duman M."/>
        </authorList>
    </citation>
    <scope>NUCLEOTIDE SEQUENCE</scope>
    <source>
        <strain evidence="4">F-65</strain>
    </source>
</reference>
<accession>A0ABS8MMM8</accession>
<name>A0ABS8MMM8_9FLAO</name>
<organism evidence="4 5">
    <name type="scientific">Flavobacterium pisciphilum</name>
    <dbReference type="NCBI Taxonomy" id="2893755"/>
    <lineage>
        <taxon>Bacteria</taxon>
        <taxon>Pseudomonadati</taxon>
        <taxon>Bacteroidota</taxon>
        <taxon>Flavobacteriia</taxon>
        <taxon>Flavobacteriales</taxon>
        <taxon>Flavobacteriaceae</taxon>
        <taxon>Flavobacterium</taxon>
    </lineage>
</organism>
<comment type="catalytic activity">
    <reaction evidence="1">
        <text>5-amino-6-(5-phospho-D-ribosylamino)uracil + H2O = 5,6-diaminouracil + D-ribose 5-phosphate</text>
        <dbReference type="Rhea" id="RHEA:55020"/>
        <dbReference type="ChEBI" id="CHEBI:15377"/>
        <dbReference type="ChEBI" id="CHEBI:46252"/>
        <dbReference type="ChEBI" id="CHEBI:58453"/>
        <dbReference type="ChEBI" id="CHEBI:78346"/>
    </reaction>
</comment>
<comment type="caution">
    <text evidence="4">The sequence shown here is derived from an EMBL/GenBank/DDBJ whole genome shotgun (WGS) entry which is preliminary data.</text>
</comment>
<dbReference type="InterPro" id="IPR012816">
    <property type="entry name" value="NADAR"/>
</dbReference>
<dbReference type="CDD" id="cd15457">
    <property type="entry name" value="NADAR"/>
    <property type="match status" value="1"/>
</dbReference>
<comment type="catalytic activity">
    <reaction evidence="2">
        <text>2,5-diamino-6-hydroxy-4-(5-phosphoribosylamino)-pyrimidine + H2O = 2,5,6-triamino-4-hydroxypyrimidine + D-ribose 5-phosphate</text>
        <dbReference type="Rhea" id="RHEA:23436"/>
        <dbReference type="ChEBI" id="CHEBI:15377"/>
        <dbReference type="ChEBI" id="CHEBI:58614"/>
        <dbReference type="ChEBI" id="CHEBI:78346"/>
        <dbReference type="ChEBI" id="CHEBI:137796"/>
    </reaction>
</comment>
<evidence type="ECO:0000313" key="5">
    <source>
        <dbReference type="Proteomes" id="UP001430919"/>
    </source>
</evidence>